<dbReference type="Pfam" id="PF00221">
    <property type="entry name" value="Lyase_aromatic"/>
    <property type="match status" value="1"/>
</dbReference>
<dbReference type="Gene3D" id="1.10.275.10">
    <property type="entry name" value="Fumarase/aspartase (N-terminal domain)"/>
    <property type="match status" value="1"/>
</dbReference>
<comment type="similarity">
    <text evidence="1">Belongs to the PAL/histidase family.</text>
</comment>
<feature type="compositionally biased region" description="Basic and acidic residues" evidence="2">
    <location>
        <begin position="8"/>
        <end position="17"/>
    </location>
</feature>
<reference evidence="3 4" key="1">
    <citation type="submission" date="2022-12" db="EMBL/GenBank/DDBJ databases">
        <title>Genomic features and morphological characterization of a novel Knufia sp. strain isolated from spacecraft assembly facility.</title>
        <authorList>
            <person name="Teixeira M."/>
            <person name="Chander A.M."/>
            <person name="Stajich J.E."/>
            <person name="Venkateswaran K."/>
        </authorList>
    </citation>
    <scope>NUCLEOTIDE SEQUENCE [LARGE SCALE GENOMIC DNA]</scope>
    <source>
        <strain evidence="3 4">FJI-L2-BK-P2</strain>
    </source>
</reference>
<dbReference type="InterPro" id="IPR008948">
    <property type="entry name" value="L-Aspartase-like"/>
</dbReference>
<dbReference type="PANTHER" id="PTHR10362">
    <property type="entry name" value="HISTIDINE AMMONIA-LYASE"/>
    <property type="match status" value="1"/>
</dbReference>
<dbReference type="Proteomes" id="UP001316803">
    <property type="component" value="Unassembled WGS sequence"/>
</dbReference>
<dbReference type="EMBL" id="JAKLMC020000018">
    <property type="protein sequence ID" value="KAK5951925.1"/>
    <property type="molecule type" value="Genomic_DNA"/>
</dbReference>
<protein>
    <recommendedName>
        <fullName evidence="5">Phenylalanine ammonia-lyase</fullName>
    </recommendedName>
</protein>
<evidence type="ECO:0000313" key="4">
    <source>
        <dbReference type="Proteomes" id="UP001316803"/>
    </source>
</evidence>
<dbReference type="InterPro" id="IPR022313">
    <property type="entry name" value="Phe/His_NH3-lyase_AS"/>
</dbReference>
<dbReference type="PROSITE" id="PS00488">
    <property type="entry name" value="PAL_HISTIDASE"/>
    <property type="match status" value="1"/>
</dbReference>
<evidence type="ECO:0000256" key="2">
    <source>
        <dbReference type="SAM" id="MobiDB-lite"/>
    </source>
</evidence>
<dbReference type="AlphaFoldDB" id="A0AAN8EDY1"/>
<feature type="region of interest" description="Disordered" evidence="2">
    <location>
        <begin position="1"/>
        <end position="20"/>
    </location>
</feature>
<evidence type="ECO:0000313" key="3">
    <source>
        <dbReference type="EMBL" id="KAK5951925.1"/>
    </source>
</evidence>
<sequence>MLFTPPQTRDHSPRKPEGTTVSSTCSYAQYALAAWKKLHRRRNGSICLLDGDFLDIPDVVAVAKYSAQVAFSEDPKISQRINKSVETLQKHLDGGHLVYGVTTGFGGSASTRTTDLESLQRALVRHQGSGVLSSKDIGRPQQTAVLHSVSDVDHDMDFDTQSQPTAWVRAAMMARCNSIIRGHSAVRQDVAETILALLQRNITPIVPLRGSISASGDLSPLSYIAGTIEGNPDIFVRVGKGTSNIMTARQALEQAGIQPVTLHAKEGLGLLNGTAFSAGTAALALSQAQDLTILSQFLLAWVLRQ</sequence>
<dbReference type="GO" id="GO:0016841">
    <property type="term" value="F:ammonia-lyase activity"/>
    <property type="evidence" value="ECO:0007669"/>
    <property type="project" value="InterPro"/>
</dbReference>
<gene>
    <name evidence="3" type="ORF">OHC33_007218</name>
</gene>
<organism evidence="3 4">
    <name type="scientific">Knufia fluminis</name>
    <dbReference type="NCBI Taxonomy" id="191047"/>
    <lineage>
        <taxon>Eukaryota</taxon>
        <taxon>Fungi</taxon>
        <taxon>Dikarya</taxon>
        <taxon>Ascomycota</taxon>
        <taxon>Pezizomycotina</taxon>
        <taxon>Eurotiomycetes</taxon>
        <taxon>Chaetothyriomycetidae</taxon>
        <taxon>Chaetothyriales</taxon>
        <taxon>Trichomeriaceae</taxon>
        <taxon>Knufia</taxon>
    </lineage>
</organism>
<evidence type="ECO:0008006" key="5">
    <source>
        <dbReference type="Google" id="ProtNLM"/>
    </source>
</evidence>
<proteinExistence type="inferred from homology"/>
<name>A0AAN8EDY1_9EURO</name>
<keyword evidence="4" id="KW-1185">Reference proteome</keyword>
<evidence type="ECO:0000256" key="1">
    <source>
        <dbReference type="ARBA" id="ARBA00007238"/>
    </source>
</evidence>
<dbReference type="SUPFAM" id="SSF48557">
    <property type="entry name" value="L-aspartase-like"/>
    <property type="match status" value="1"/>
</dbReference>
<dbReference type="InterPro" id="IPR001106">
    <property type="entry name" value="Aromatic_Lyase"/>
</dbReference>
<dbReference type="InterPro" id="IPR024083">
    <property type="entry name" value="Fumarase/histidase_N"/>
</dbReference>
<accession>A0AAN8EDY1</accession>
<comment type="caution">
    <text evidence="3">The sequence shown here is derived from an EMBL/GenBank/DDBJ whole genome shotgun (WGS) entry which is preliminary data.</text>
</comment>